<dbReference type="SUPFAM" id="SSF52402">
    <property type="entry name" value="Adenine nucleotide alpha hydrolases-like"/>
    <property type="match status" value="1"/>
</dbReference>
<proteinExistence type="predicted"/>
<name>A0ABT4D958_9CLOT</name>
<accession>A0ABT4D958</accession>
<dbReference type="InterPro" id="IPR014729">
    <property type="entry name" value="Rossmann-like_a/b/a_fold"/>
</dbReference>
<dbReference type="Pfam" id="PF01507">
    <property type="entry name" value="PAPS_reduct"/>
    <property type="match status" value="1"/>
</dbReference>
<gene>
    <name evidence="2" type="ORF">OW729_09540</name>
</gene>
<dbReference type="Gene3D" id="3.40.50.620">
    <property type="entry name" value="HUPs"/>
    <property type="match status" value="1"/>
</dbReference>
<dbReference type="PANTHER" id="PTHR43196:SF2">
    <property type="entry name" value="PHOSPHOADENOSINE PHOSPHOSULFATE REDUCTASE"/>
    <property type="match status" value="1"/>
</dbReference>
<dbReference type="EMBL" id="JAPQFJ010000008">
    <property type="protein sequence ID" value="MCY6958844.1"/>
    <property type="molecule type" value="Genomic_DNA"/>
</dbReference>
<dbReference type="RefSeq" id="WP_268061259.1">
    <property type="nucleotide sequence ID" value="NZ_JAPQFJ010000008.1"/>
</dbReference>
<keyword evidence="3" id="KW-1185">Reference proteome</keyword>
<organism evidence="2 3">
    <name type="scientific">Clostridium brassicae</name>
    <dbReference type="NCBI Taxonomy" id="2999072"/>
    <lineage>
        <taxon>Bacteria</taxon>
        <taxon>Bacillati</taxon>
        <taxon>Bacillota</taxon>
        <taxon>Clostridia</taxon>
        <taxon>Eubacteriales</taxon>
        <taxon>Clostridiaceae</taxon>
        <taxon>Clostridium</taxon>
    </lineage>
</organism>
<protein>
    <submittedName>
        <fullName evidence="2">Phosphoadenosine phosphosulfate reductase family protein</fullName>
    </submittedName>
</protein>
<comment type="caution">
    <text evidence="2">The sequence shown here is derived from an EMBL/GenBank/DDBJ whole genome shotgun (WGS) entry which is preliminary data.</text>
</comment>
<feature type="domain" description="Phosphoadenosine phosphosulphate reductase" evidence="1">
    <location>
        <begin position="5"/>
        <end position="180"/>
    </location>
</feature>
<dbReference type="Proteomes" id="UP001144612">
    <property type="component" value="Unassembled WGS sequence"/>
</dbReference>
<dbReference type="InterPro" id="IPR002500">
    <property type="entry name" value="PAPS_reduct_dom"/>
</dbReference>
<evidence type="ECO:0000313" key="3">
    <source>
        <dbReference type="Proteomes" id="UP001144612"/>
    </source>
</evidence>
<dbReference type="InterPro" id="IPR050128">
    <property type="entry name" value="Sulfate_adenylyltrnsfr_sub2"/>
</dbReference>
<dbReference type="PANTHER" id="PTHR43196">
    <property type="entry name" value="SULFATE ADENYLYLTRANSFERASE SUBUNIT 2"/>
    <property type="match status" value="1"/>
</dbReference>
<sequence>MKEKHIVSFSGGKDSTCLLLKMIEKNMQIDEIIMCDTGMEFPEMYEHVDKVSKMINRKITILKAEKSFEHMMLEHKKRNGKIGYAWPSMMNRWCTSYLKKDVVRRYLRQYEKQSFKVTEYHGIALDEAHRAEKNKEKNVKYPLIEWGLIEKDCLSYCYFKGLNWNGLYKQFKRVSCWCCPLQSLRELKSLYKYHRPLWEQLKDMDKQSWNKFRLDYTLEQLEERFNKEIWWEEHQIKMCI</sequence>
<evidence type="ECO:0000313" key="2">
    <source>
        <dbReference type="EMBL" id="MCY6958844.1"/>
    </source>
</evidence>
<evidence type="ECO:0000259" key="1">
    <source>
        <dbReference type="Pfam" id="PF01507"/>
    </source>
</evidence>
<reference evidence="2" key="1">
    <citation type="submission" date="2022-12" db="EMBL/GenBank/DDBJ databases">
        <title>Clostridium sp. nov., isolated from industrial wastewater.</title>
        <authorList>
            <person name="Jiayan W."/>
        </authorList>
    </citation>
    <scope>NUCLEOTIDE SEQUENCE</scope>
    <source>
        <strain evidence="2">ZC22-4</strain>
    </source>
</reference>